<sequence length="359" mass="39456">MDHCNWIRALTNSGNGLEGGCSFVVSTLYGMILHNSLAISVLNPYLASAMAKAKPICIITGASSGLGASAARCLSREGYYVILAGRSSYLLSKTIQDIKQQQEDSHLKAFQVDLSSFQSILKFKSSIEQWILDNDLHPSVQLLINNAGILATSYRVTAEGYDQMMATNYIGPFALTNLLLPLLKNSPSPSRIVNVTSFTHRCVSNNQVDEERLSGKYLKRGSKVDQYPLAHIYEYSKLCLVLFSYELHRRLWLTDPSHQISVLAADPGAVKTSIMREVPPHVAHLAYTTLRYMGLLKSPESGIDSVIDAALAPPEASGLYFFGGKGRTLKSSALSYDAKLAEKLWSSSCELLREVQLVL</sequence>
<organism evidence="1 2">
    <name type="scientific">Persea americana</name>
    <name type="common">Avocado</name>
    <dbReference type="NCBI Taxonomy" id="3435"/>
    <lineage>
        <taxon>Eukaryota</taxon>
        <taxon>Viridiplantae</taxon>
        <taxon>Streptophyta</taxon>
        <taxon>Embryophyta</taxon>
        <taxon>Tracheophyta</taxon>
        <taxon>Spermatophyta</taxon>
        <taxon>Magnoliopsida</taxon>
        <taxon>Magnoliidae</taxon>
        <taxon>Laurales</taxon>
        <taxon>Lauraceae</taxon>
        <taxon>Persea</taxon>
    </lineage>
</organism>
<evidence type="ECO:0000313" key="2">
    <source>
        <dbReference type="Proteomes" id="UP001234297"/>
    </source>
</evidence>
<dbReference type="Proteomes" id="UP001234297">
    <property type="component" value="Chromosome 2"/>
</dbReference>
<comment type="caution">
    <text evidence="1">The sequence shown here is derived from an EMBL/GenBank/DDBJ whole genome shotgun (WGS) entry which is preliminary data.</text>
</comment>
<reference evidence="1 2" key="1">
    <citation type="journal article" date="2022" name="Hortic Res">
        <title>A haplotype resolved chromosomal level avocado genome allows analysis of novel avocado genes.</title>
        <authorList>
            <person name="Nath O."/>
            <person name="Fletcher S.J."/>
            <person name="Hayward A."/>
            <person name="Shaw L.M."/>
            <person name="Masouleh A.K."/>
            <person name="Furtado A."/>
            <person name="Henry R.J."/>
            <person name="Mitter N."/>
        </authorList>
    </citation>
    <scope>NUCLEOTIDE SEQUENCE [LARGE SCALE GENOMIC DNA]</scope>
    <source>
        <strain evidence="2">cv. Hass</strain>
    </source>
</reference>
<protein>
    <submittedName>
        <fullName evidence="1">Uncharacterized protein</fullName>
    </submittedName>
</protein>
<evidence type="ECO:0000313" key="1">
    <source>
        <dbReference type="EMBL" id="KAJ8643232.1"/>
    </source>
</evidence>
<proteinExistence type="predicted"/>
<dbReference type="EMBL" id="CM056810">
    <property type="protein sequence ID" value="KAJ8643232.1"/>
    <property type="molecule type" value="Genomic_DNA"/>
</dbReference>
<keyword evidence="2" id="KW-1185">Reference proteome</keyword>
<gene>
    <name evidence="1" type="ORF">MRB53_004980</name>
</gene>
<accession>A0ACC2MDI7</accession>
<name>A0ACC2MDI7_PERAE</name>